<evidence type="ECO:0000313" key="1">
    <source>
        <dbReference type="EMBL" id="KAJ3654565.1"/>
    </source>
</evidence>
<gene>
    <name evidence="1" type="ORF">Zmor_013743</name>
</gene>
<organism evidence="1 2">
    <name type="scientific">Zophobas morio</name>
    <dbReference type="NCBI Taxonomy" id="2755281"/>
    <lineage>
        <taxon>Eukaryota</taxon>
        <taxon>Metazoa</taxon>
        <taxon>Ecdysozoa</taxon>
        <taxon>Arthropoda</taxon>
        <taxon>Hexapoda</taxon>
        <taxon>Insecta</taxon>
        <taxon>Pterygota</taxon>
        <taxon>Neoptera</taxon>
        <taxon>Endopterygota</taxon>
        <taxon>Coleoptera</taxon>
        <taxon>Polyphaga</taxon>
        <taxon>Cucujiformia</taxon>
        <taxon>Tenebrionidae</taxon>
        <taxon>Zophobas</taxon>
    </lineage>
</organism>
<comment type="caution">
    <text evidence="1">The sequence shown here is derived from an EMBL/GenBank/DDBJ whole genome shotgun (WGS) entry which is preliminary data.</text>
</comment>
<accession>A0AA38IEL1</accession>
<evidence type="ECO:0000313" key="2">
    <source>
        <dbReference type="Proteomes" id="UP001168821"/>
    </source>
</evidence>
<dbReference type="AlphaFoldDB" id="A0AA38IEL1"/>
<protein>
    <submittedName>
        <fullName evidence="1">Uncharacterized protein</fullName>
    </submittedName>
</protein>
<reference evidence="1" key="1">
    <citation type="journal article" date="2023" name="G3 (Bethesda)">
        <title>Whole genome assemblies of Zophobas morio and Tenebrio molitor.</title>
        <authorList>
            <person name="Kaur S."/>
            <person name="Stinson S.A."/>
            <person name="diCenzo G.C."/>
        </authorList>
    </citation>
    <scope>NUCLEOTIDE SEQUENCE</scope>
    <source>
        <strain evidence="1">QUZm001</strain>
    </source>
</reference>
<dbReference type="EMBL" id="JALNTZ010000004">
    <property type="protein sequence ID" value="KAJ3654565.1"/>
    <property type="molecule type" value="Genomic_DNA"/>
</dbReference>
<keyword evidence="2" id="KW-1185">Reference proteome</keyword>
<name>A0AA38IEL1_9CUCU</name>
<dbReference type="Proteomes" id="UP001168821">
    <property type="component" value="Unassembled WGS sequence"/>
</dbReference>
<sequence>MHESNSGKKAIAGKQFHPNLISSEQVVRPLALSHEKVSAVYGRCLNRTFIRANISMQLRTTLNSGKNNRGNHGRLLETIREKFSLELMNTVCRESYILLMNMD</sequence>
<proteinExistence type="predicted"/>